<proteinExistence type="predicted"/>
<reference evidence="1" key="1">
    <citation type="journal article" date="2014" name="Int. J. Syst. Evol. Microbiol.">
        <title>Complete genome sequence of Corynebacterium casei LMG S-19264T (=DSM 44701T), isolated from a smear-ripened cheese.</title>
        <authorList>
            <consortium name="US DOE Joint Genome Institute (JGI-PGF)"/>
            <person name="Walter F."/>
            <person name="Albersmeier A."/>
            <person name="Kalinowski J."/>
            <person name="Ruckert C."/>
        </authorList>
    </citation>
    <scope>NUCLEOTIDE SEQUENCE</scope>
    <source>
        <strain evidence="1">JCM 4988</strain>
    </source>
</reference>
<evidence type="ECO:0000313" key="2">
    <source>
        <dbReference type="Proteomes" id="UP000630936"/>
    </source>
</evidence>
<accession>A0A918QRP9</accession>
<keyword evidence="2" id="KW-1185">Reference proteome</keyword>
<dbReference type="AlphaFoldDB" id="A0A918QRP9"/>
<dbReference type="EMBL" id="BMWG01000036">
    <property type="protein sequence ID" value="GGZ63043.1"/>
    <property type="molecule type" value="Genomic_DNA"/>
</dbReference>
<comment type="caution">
    <text evidence="1">The sequence shown here is derived from an EMBL/GenBank/DDBJ whole genome shotgun (WGS) entry which is preliminary data.</text>
</comment>
<evidence type="ECO:0000313" key="1">
    <source>
        <dbReference type="EMBL" id="GGZ63043.1"/>
    </source>
</evidence>
<reference evidence="1" key="2">
    <citation type="submission" date="2020-09" db="EMBL/GenBank/DDBJ databases">
        <authorList>
            <person name="Sun Q."/>
            <person name="Ohkuma M."/>
        </authorList>
    </citation>
    <scope>NUCLEOTIDE SEQUENCE</scope>
    <source>
        <strain evidence="1">JCM 4988</strain>
    </source>
</reference>
<gene>
    <name evidence="1" type="ORF">GCM10010387_65530</name>
</gene>
<organism evidence="1 2">
    <name type="scientific">Streptomyces inusitatus</name>
    <dbReference type="NCBI Taxonomy" id="68221"/>
    <lineage>
        <taxon>Bacteria</taxon>
        <taxon>Bacillati</taxon>
        <taxon>Actinomycetota</taxon>
        <taxon>Actinomycetes</taxon>
        <taxon>Kitasatosporales</taxon>
        <taxon>Streptomycetaceae</taxon>
        <taxon>Streptomyces</taxon>
    </lineage>
</organism>
<protein>
    <submittedName>
        <fullName evidence="1">Uncharacterized protein</fullName>
    </submittedName>
</protein>
<dbReference type="Proteomes" id="UP000630936">
    <property type="component" value="Unassembled WGS sequence"/>
</dbReference>
<sequence>MPHIEAVPLGVRAAGDIEHRPDRASPYRARVRWFDPVSRCRRSLSEGKDTHDEAEDWISGILKAVEAGIAPDVATMSPAEYGTATMDLALRGLEL</sequence>
<name>A0A918QRP9_9ACTN</name>
<dbReference type="RefSeq" id="WP_229869502.1">
    <property type="nucleotide sequence ID" value="NZ_BMWG01000036.1"/>
</dbReference>